<dbReference type="GO" id="GO:0005096">
    <property type="term" value="F:GTPase activator activity"/>
    <property type="evidence" value="ECO:0007669"/>
    <property type="project" value="UniProtKB-KW"/>
</dbReference>
<dbReference type="SUPFAM" id="SSF50729">
    <property type="entry name" value="PH domain-like"/>
    <property type="match status" value="1"/>
</dbReference>
<dbReference type="PANTHER" id="PTHR12552:SF1">
    <property type="entry name" value="RHO GTPASE-ACTIVATING PROTEIN GRAF"/>
    <property type="match status" value="1"/>
</dbReference>
<dbReference type="InterPro" id="IPR001849">
    <property type="entry name" value="PH_domain"/>
</dbReference>
<dbReference type="AlphaFoldDB" id="A0A6A4WYN8"/>
<dbReference type="InterPro" id="IPR004148">
    <property type="entry name" value="BAR_dom"/>
</dbReference>
<evidence type="ECO:0000259" key="3">
    <source>
        <dbReference type="PROSITE" id="PS50003"/>
    </source>
</evidence>
<dbReference type="Proteomes" id="UP000440578">
    <property type="component" value="Unassembled WGS sequence"/>
</dbReference>
<dbReference type="Gene3D" id="1.10.555.10">
    <property type="entry name" value="Rho GTPase activation protein"/>
    <property type="match status" value="1"/>
</dbReference>
<dbReference type="FunFam" id="2.30.29.30:FF:000496">
    <property type="entry name" value="Rho GTPase-activating protein"/>
    <property type="match status" value="1"/>
</dbReference>
<evidence type="ECO:0000313" key="5">
    <source>
        <dbReference type="EMBL" id="KAF0312055.1"/>
    </source>
</evidence>
<dbReference type="CDD" id="cd01249">
    <property type="entry name" value="BAR-PH_GRAF_family"/>
    <property type="match status" value="1"/>
</dbReference>
<dbReference type="PANTHER" id="PTHR12552">
    <property type="entry name" value="OLIGOPHRENIN 1"/>
    <property type="match status" value="1"/>
</dbReference>
<dbReference type="Pfam" id="PF00169">
    <property type="entry name" value="PH"/>
    <property type="match status" value="1"/>
</dbReference>
<evidence type="ECO:0000256" key="1">
    <source>
        <dbReference type="ARBA" id="ARBA00022468"/>
    </source>
</evidence>
<dbReference type="Gene3D" id="2.30.29.30">
    <property type="entry name" value="Pleckstrin-homology domain (PH domain)/Phosphotyrosine-binding domain (PTB)"/>
    <property type="match status" value="1"/>
</dbReference>
<dbReference type="EMBL" id="VIIS01000193">
    <property type="protein sequence ID" value="KAF0312055.1"/>
    <property type="molecule type" value="Genomic_DNA"/>
</dbReference>
<feature type="domain" description="PH" evidence="3">
    <location>
        <begin position="170"/>
        <end position="274"/>
    </location>
</feature>
<organism evidence="5 6">
    <name type="scientific">Amphibalanus amphitrite</name>
    <name type="common">Striped barnacle</name>
    <name type="synonym">Balanus amphitrite</name>
    <dbReference type="NCBI Taxonomy" id="1232801"/>
    <lineage>
        <taxon>Eukaryota</taxon>
        <taxon>Metazoa</taxon>
        <taxon>Ecdysozoa</taxon>
        <taxon>Arthropoda</taxon>
        <taxon>Crustacea</taxon>
        <taxon>Multicrustacea</taxon>
        <taxon>Cirripedia</taxon>
        <taxon>Thoracica</taxon>
        <taxon>Thoracicalcarea</taxon>
        <taxon>Balanomorpha</taxon>
        <taxon>Balanoidea</taxon>
        <taxon>Balanidae</taxon>
        <taxon>Amphibalaninae</taxon>
        <taxon>Amphibalanus</taxon>
    </lineage>
</organism>
<proteinExistence type="predicted"/>
<dbReference type="SUPFAM" id="SSF48350">
    <property type="entry name" value="GTPase activation domain, GAP"/>
    <property type="match status" value="1"/>
</dbReference>
<dbReference type="GO" id="GO:0005737">
    <property type="term" value="C:cytoplasm"/>
    <property type="evidence" value="ECO:0007669"/>
    <property type="project" value="InterPro"/>
</dbReference>
<dbReference type="InterPro" id="IPR011993">
    <property type="entry name" value="PH-like_dom_sf"/>
</dbReference>
<accession>A0A6A4WYN8</accession>
<dbReference type="InterPro" id="IPR027267">
    <property type="entry name" value="AH/BAR_dom_sf"/>
</dbReference>
<dbReference type="Pfam" id="PF00620">
    <property type="entry name" value="RhoGAP"/>
    <property type="match status" value="1"/>
</dbReference>
<protein>
    <submittedName>
        <fullName evidence="5">Rho GTPase-activating protein 26</fullName>
    </submittedName>
</protein>
<dbReference type="SMART" id="SM00324">
    <property type="entry name" value="RhoGAP"/>
    <property type="match status" value="1"/>
</dbReference>
<feature type="domain" description="Rho-GAP" evidence="4">
    <location>
        <begin position="289"/>
        <end position="395"/>
    </location>
</feature>
<keyword evidence="6" id="KW-1185">Reference proteome</keyword>
<comment type="caution">
    <text evidence="5">The sequence shown here is derived from an EMBL/GenBank/DDBJ whole genome shotgun (WGS) entry which is preliminary data.</text>
</comment>
<gene>
    <name evidence="5" type="primary">Arhgap26_1</name>
    <name evidence="5" type="ORF">FJT64_017151</name>
</gene>
<dbReference type="SUPFAM" id="SSF103657">
    <property type="entry name" value="BAR/IMD domain-like"/>
    <property type="match status" value="1"/>
</dbReference>
<evidence type="ECO:0000313" key="6">
    <source>
        <dbReference type="Proteomes" id="UP000440578"/>
    </source>
</evidence>
<dbReference type="SMART" id="SM00233">
    <property type="entry name" value="PH"/>
    <property type="match status" value="1"/>
</dbReference>
<evidence type="ECO:0000256" key="2">
    <source>
        <dbReference type="SAM" id="Coils"/>
    </source>
</evidence>
<name>A0A6A4WYN8_AMPAM</name>
<keyword evidence="2" id="KW-0175">Coiled coil</keyword>
<dbReference type="InterPro" id="IPR047225">
    <property type="entry name" value="PH_GRAF"/>
</dbReference>
<feature type="coiled-coil region" evidence="2">
    <location>
        <begin position="118"/>
        <end position="152"/>
    </location>
</feature>
<reference evidence="5 6" key="1">
    <citation type="submission" date="2019-07" db="EMBL/GenBank/DDBJ databases">
        <title>Draft genome assembly of a fouling barnacle, Amphibalanus amphitrite (Darwin, 1854): The first reference genome for Thecostraca.</title>
        <authorList>
            <person name="Kim W."/>
        </authorList>
    </citation>
    <scope>NUCLEOTIDE SEQUENCE [LARGE SCALE GENOMIC DNA]</scope>
    <source>
        <strain evidence="5">SNU_AA5</strain>
        <tissue evidence="5">Soma without cirri and trophi</tissue>
    </source>
</reference>
<sequence length="395" mass="46351">MLPNLDHGYLQIIGALDNFRRQHIGGARDGRKKFEKQTQKFCTALDRYLNLSAKKPEEQTLREDALLEQEQRQFDQASLDYVCLLQEVQQRKKFEFVETLLSFMYGWLTFYHQGHELAKDSERSMTDLQARLQKTRDEFVATRTEVESLKNRTLEVRQTKSLDVGSMDKMYTRQGYLHLLEKKAFGTTWTKHYCMYDKKSRNFTLIPYNQITGKLTSTDQMKLKSCVRRMSDTIDRRFCFDVTAEERDGQVYTLQALSEDDRRLWMDAMDGKEPTYARFEHLERRTDHTSLDSSGLFFVSRCLAQLEDRGLQDQGLYRVVGVSSKVNRLVQLGLSRTKFEQVDLASPQEWENKTLTSAVKTYLRNLPEPLMTFRLHSEFMNAASESRGWDLQFMG</sequence>
<dbReference type="InterPro" id="IPR008936">
    <property type="entry name" value="Rho_GTPase_activation_prot"/>
</dbReference>
<dbReference type="PROSITE" id="PS50003">
    <property type="entry name" value="PH_DOMAIN"/>
    <property type="match status" value="1"/>
</dbReference>
<dbReference type="OrthoDB" id="3183924at2759"/>
<keyword evidence="1" id="KW-0343">GTPase activation</keyword>
<evidence type="ECO:0000259" key="4">
    <source>
        <dbReference type="PROSITE" id="PS50238"/>
    </source>
</evidence>
<dbReference type="GO" id="GO:0007165">
    <property type="term" value="P:signal transduction"/>
    <property type="evidence" value="ECO:0007669"/>
    <property type="project" value="InterPro"/>
</dbReference>
<dbReference type="InterPro" id="IPR047234">
    <property type="entry name" value="GRAF_fam"/>
</dbReference>
<dbReference type="Gene3D" id="1.20.1270.60">
    <property type="entry name" value="Arfaptin homology (AH) domain/BAR domain"/>
    <property type="match status" value="1"/>
</dbReference>
<dbReference type="InterPro" id="IPR000198">
    <property type="entry name" value="RhoGAP_dom"/>
</dbReference>
<dbReference type="Pfam" id="PF16746">
    <property type="entry name" value="BAR_3"/>
    <property type="match status" value="1"/>
</dbReference>
<dbReference type="PROSITE" id="PS50238">
    <property type="entry name" value="RHOGAP"/>
    <property type="match status" value="1"/>
</dbReference>